<protein>
    <submittedName>
        <fullName evidence="2">Uncharacterized protein</fullName>
    </submittedName>
</protein>
<dbReference type="OrthoDB" id="4062651at2759"/>
<accession>A0A4Z2J670</accession>
<gene>
    <name evidence="2" type="ORF">EYF80_004443</name>
</gene>
<name>A0A4Z2J670_9TELE</name>
<comment type="caution">
    <text evidence="2">The sequence shown here is derived from an EMBL/GenBank/DDBJ whole genome shotgun (WGS) entry which is preliminary data.</text>
</comment>
<evidence type="ECO:0000256" key="1">
    <source>
        <dbReference type="SAM" id="MobiDB-lite"/>
    </source>
</evidence>
<evidence type="ECO:0000313" key="2">
    <source>
        <dbReference type="EMBL" id="TNN85421.1"/>
    </source>
</evidence>
<keyword evidence="3" id="KW-1185">Reference proteome</keyword>
<dbReference type="AlphaFoldDB" id="A0A4Z2J670"/>
<sequence length="193" mass="20309">MLTGCGVYAESSIIIYHNNIEQTTVLEEHRPTSHPPPHMSLQRSRQPKQTEAAPSSLVQRETQYESETTMLSSGALTFSHRGSPSLTLCSDGRNLAGRFTSDALTGPEAFWGSSVSGGADPSEDGHPLSDGGVEVVVVGDGGDPEAGVVLRRGVGPIAVARYLGDAVIAAPLTQMRSVSFTPSAVMESEGRTQ</sequence>
<dbReference type="EMBL" id="SRLO01000021">
    <property type="protein sequence ID" value="TNN85421.1"/>
    <property type="molecule type" value="Genomic_DNA"/>
</dbReference>
<feature type="compositionally biased region" description="Polar residues" evidence="1">
    <location>
        <begin position="41"/>
        <end position="60"/>
    </location>
</feature>
<evidence type="ECO:0000313" key="3">
    <source>
        <dbReference type="Proteomes" id="UP000314294"/>
    </source>
</evidence>
<organism evidence="2 3">
    <name type="scientific">Liparis tanakae</name>
    <name type="common">Tanaka's snailfish</name>
    <dbReference type="NCBI Taxonomy" id="230148"/>
    <lineage>
        <taxon>Eukaryota</taxon>
        <taxon>Metazoa</taxon>
        <taxon>Chordata</taxon>
        <taxon>Craniata</taxon>
        <taxon>Vertebrata</taxon>
        <taxon>Euteleostomi</taxon>
        <taxon>Actinopterygii</taxon>
        <taxon>Neopterygii</taxon>
        <taxon>Teleostei</taxon>
        <taxon>Neoteleostei</taxon>
        <taxon>Acanthomorphata</taxon>
        <taxon>Eupercaria</taxon>
        <taxon>Perciformes</taxon>
        <taxon>Cottioidei</taxon>
        <taxon>Cottales</taxon>
        <taxon>Liparidae</taxon>
        <taxon>Liparis</taxon>
    </lineage>
</organism>
<feature type="region of interest" description="Disordered" evidence="1">
    <location>
        <begin position="28"/>
        <end position="60"/>
    </location>
</feature>
<dbReference type="Proteomes" id="UP000314294">
    <property type="component" value="Unassembled WGS sequence"/>
</dbReference>
<proteinExistence type="predicted"/>
<reference evidence="2 3" key="1">
    <citation type="submission" date="2019-03" db="EMBL/GenBank/DDBJ databases">
        <title>First draft genome of Liparis tanakae, snailfish: a comprehensive survey of snailfish specific genes.</title>
        <authorList>
            <person name="Kim W."/>
            <person name="Song I."/>
            <person name="Jeong J.-H."/>
            <person name="Kim D."/>
            <person name="Kim S."/>
            <person name="Ryu S."/>
            <person name="Song J.Y."/>
            <person name="Lee S.K."/>
        </authorList>
    </citation>
    <scope>NUCLEOTIDE SEQUENCE [LARGE SCALE GENOMIC DNA]</scope>
    <source>
        <tissue evidence="2">Muscle</tissue>
    </source>
</reference>